<dbReference type="EMBL" id="VXIT01000003">
    <property type="protein sequence ID" value="KAA6414227.1"/>
    <property type="molecule type" value="Genomic_DNA"/>
</dbReference>
<sequence>MSVSGVLLPTDSAWLKVHGWLVMICALFTLMLGLDVWFQTLRARANLGVLWGSESAEMQSMLQQRFSCYGYLSSVSSRYQQDLFCTRAVVAAEKPGCLGLLSNYANGFLDLIFTAMFGIVGPFWSRKAPTVKVFDF</sequence>
<name>A0A5M8PX70_9LECA</name>
<reference evidence="2 3" key="1">
    <citation type="submission" date="2019-09" db="EMBL/GenBank/DDBJ databases">
        <title>The hologenome of the rock-dwelling lichen Lasallia pustulata.</title>
        <authorList>
            <person name="Greshake Tzovaras B."/>
            <person name="Segers F."/>
            <person name="Bicker A."/>
            <person name="Dal Grande F."/>
            <person name="Otte J."/>
            <person name="Hankeln T."/>
            <person name="Schmitt I."/>
            <person name="Ebersberger I."/>
        </authorList>
    </citation>
    <scope>NUCLEOTIDE SEQUENCE [LARGE SCALE GENOMIC DNA]</scope>
    <source>
        <strain evidence="2">A1-1</strain>
    </source>
</reference>
<proteinExistence type="predicted"/>
<evidence type="ECO:0000313" key="3">
    <source>
        <dbReference type="Proteomes" id="UP000324767"/>
    </source>
</evidence>
<keyword evidence="1" id="KW-0472">Membrane</keyword>
<protein>
    <submittedName>
        <fullName evidence="2">Tetraspanin</fullName>
    </submittedName>
</protein>
<keyword evidence="1" id="KW-0812">Transmembrane</keyword>
<feature type="transmembrane region" description="Helical" evidence="1">
    <location>
        <begin position="104"/>
        <end position="124"/>
    </location>
</feature>
<dbReference type="Proteomes" id="UP000324767">
    <property type="component" value="Unassembled WGS sequence"/>
</dbReference>
<organism evidence="2 3">
    <name type="scientific">Lasallia pustulata</name>
    <dbReference type="NCBI Taxonomy" id="136370"/>
    <lineage>
        <taxon>Eukaryota</taxon>
        <taxon>Fungi</taxon>
        <taxon>Dikarya</taxon>
        <taxon>Ascomycota</taxon>
        <taxon>Pezizomycotina</taxon>
        <taxon>Lecanoromycetes</taxon>
        <taxon>OSLEUM clade</taxon>
        <taxon>Umbilicariomycetidae</taxon>
        <taxon>Umbilicariales</taxon>
        <taxon>Umbilicariaceae</taxon>
        <taxon>Lasallia</taxon>
    </lineage>
</organism>
<keyword evidence="1" id="KW-1133">Transmembrane helix</keyword>
<dbReference type="AlphaFoldDB" id="A0A5M8PX70"/>
<evidence type="ECO:0000256" key="1">
    <source>
        <dbReference type="SAM" id="Phobius"/>
    </source>
</evidence>
<accession>A0A5M8PX70</accession>
<gene>
    <name evidence="2" type="ORF">FRX48_02590</name>
</gene>
<evidence type="ECO:0000313" key="2">
    <source>
        <dbReference type="EMBL" id="KAA6414227.1"/>
    </source>
</evidence>
<comment type="caution">
    <text evidence="2">The sequence shown here is derived from an EMBL/GenBank/DDBJ whole genome shotgun (WGS) entry which is preliminary data.</text>
</comment>
<feature type="transmembrane region" description="Helical" evidence="1">
    <location>
        <begin position="20"/>
        <end position="38"/>
    </location>
</feature>
<dbReference type="OrthoDB" id="2279611at2759"/>